<dbReference type="InterPro" id="IPR024517">
    <property type="entry name" value="Glycogen_phosphorylase_DUF3417"/>
</dbReference>
<evidence type="ECO:0000259" key="1">
    <source>
        <dbReference type="Pfam" id="PF11897"/>
    </source>
</evidence>
<feature type="non-terminal residue" evidence="2">
    <location>
        <position position="58"/>
    </location>
</feature>
<accession>A0A3B8WC12</accession>
<protein>
    <recommendedName>
        <fullName evidence="1">DUF3417 domain-containing protein</fullName>
    </recommendedName>
</protein>
<proteinExistence type="predicted"/>
<name>A0A3B8WC12_MARNT</name>
<reference evidence="2 3" key="1">
    <citation type="journal article" date="2018" name="Nat. Biotechnol.">
        <title>A standardized bacterial taxonomy based on genome phylogeny substantially revises the tree of life.</title>
        <authorList>
            <person name="Parks D.H."/>
            <person name="Chuvochina M."/>
            <person name="Waite D.W."/>
            <person name="Rinke C."/>
            <person name="Skarshewski A."/>
            <person name="Chaumeil P.A."/>
            <person name="Hugenholtz P."/>
        </authorList>
    </citation>
    <scope>NUCLEOTIDE SEQUENCE [LARGE SCALE GENOMIC DNA]</scope>
    <source>
        <strain evidence="2">UBA9049</strain>
    </source>
</reference>
<dbReference type="EMBL" id="DLYI01000080">
    <property type="protein sequence ID" value="HAC27451.1"/>
    <property type="molecule type" value="Genomic_DNA"/>
</dbReference>
<sequence length="58" mass="6974">MHTATEFRLEARPRLPEALERLDTLANDLFYSWDHGVRSLFARIDLRLWQKVEHNPKL</sequence>
<dbReference type="AlphaFoldDB" id="A0A3B8WC12"/>
<comment type="caution">
    <text evidence="2">The sequence shown here is derived from an EMBL/GenBank/DDBJ whole genome shotgun (WGS) entry which is preliminary data.</text>
</comment>
<dbReference type="Pfam" id="PF11897">
    <property type="entry name" value="DUF3417"/>
    <property type="match status" value="1"/>
</dbReference>
<organism evidence="2 3">
    <name type="scientific">Marinobacter nauticus</name>
    <name type="common">Marinobacter hydrocarbonoclasticus</name>
    <name type="synonym">Marinobacter aquaeolei</name>
    <dbReference type="NCBI Taxonomy" id="2743"/>
    <lineage>
        <taxon>Bacteria</taxon>
        <taxon>Pseudomonadati</taxon>
        <taxon>Pseudomonadota</taxon>
        <taxon>Gammaproteobacteria</taxon>
        <taxon>Pseudomonadales</taxon>
        <taxon>Marinobacteraceae</taxon>
        <taxon>Marinobacter</taxon>
    </lineage>
</organism>
<feature type="domain" description="DUF3417" evidence="1">
    <location>
        <begin position="15"/>
        <end position="57"/>
    </location>
</feature>
<evidence type="ECO:0000313" key="3">
    <source>
        <dbReference type="Proteomes" id="UP000261325"/>
    </source>
</evidence>
<dbReference type="Proteomes" id="UP000261325">
    <property type="component" value="Unassembled WGS sequence"/>
</dbReference>
<gene>
    <name evidence="2" type="ORF">DCF82_06530</name>
</gene>
<evidence type="ECO:0000313" key="2">
    <source>
        <dbReference type="EMBL" id="HAC27451.1"/>
    </source>
</evidence>